<dbReference type="InterPro" id="IPR002656">
    <property type="entry name" value="Acyl_transf_3_dom"/>
</dbReference>
<keyword evidence="3" id="KW-0808">Transferase</keyword>
<gene>
    <name evidence="3" type="ORF">E7272_11115</name>
</gene>
<comment type="caution">
    <text evidence="3">The sequence shown here is derived from an EMBL/GenBank/DDBJ whole genome shotgun (WGS) entry which is preliminary data.</text>
</comment>
<accession>A0A927U997</accession>
<feature type="domain" description="Acyltransferase 3" evidence="2">
    <location>
        <begin position="14"/>
        <end position="335"/>
    </location>
</feature>
<keyword evidence="1" id="KW-1133">Transmembrane helix</keyword>
<feature type="transmembrane region" description="Helical" evidence="1">
    <location>
        <begin position="215"/>
        <end position="234"/>
    </location>
</feature>
<sequence length="349" mass="39685">MKNWTQIKNTAGMFDLLKGITMILVVFVHTLQEYSGFDFGQNVSVLGLFMVSLFVISGYGFRSKSTAKVVVQQARLILIPYCVTAICICIVHCICHYLLYYSRKNAVIQTLKVFAGLILGLSDTTHIMGVEIYSCGALWFLLALFWGWIMMNLLVKYVPEKFQIPVAVVVTCVGLQLSFITCAPFGFFRGMFGLGFLYIGFYCKKHKLFTNQWKTRTKIIIAASVVITILIIYSGKKFQWLLSLLVPLTVLYPPAIIKIFLVMNNLFKGYVSNKLRLLGRYSIYFLCVHSVEGKALPWYILDEKINTYMALGIITVLRLLMDCLLCALVVYVSPIIKGKIEQDKLRQNK</sequence>
<dbReference type="AlphaFoldDB" id="A0A927U997"/>
<dbReference type="GO" id="GO:0016747">
    <property type="term" value="F:acyltransferase activity, transferring groups other than amino-acyl groups"/>
    <property type="evidence" value="ECO:0007669"/>
    <property type="project" value="InterPro"/>
</dbReference>
<keyword evidence="1" id="KW-0472">Membrane</keyword>
<keyword evidence="3" id="KW-0012">Acyltransferase</keyword>
<dbReference type="Pfam" id="PF01757">
    <property type="entry name" value="Acyl_transf_3"/>
    <property type="match status" value="1"/>
</dbReference>
<dbReference type="InterPro" id="IPR052734">
    <property type="entry name" value="Nod_factor_acetyltransferase"/>
</dbReference>
<evidence type="ECO:0000256" key="1">
    <source>
        <dbReference type="SAM" id="Phobius"/>
    </source>
</evidence>
<evidence type="ECO:0000313" key="3">
    <source>
        <dbReference type="EMBL" id="MBE5920375.1"/>
    </source>
</evidence>
<feature type="transmembrane region" description="Helical" evidence="1">
    <location>
        <begin position="281"/>
        <end position="301"/>
    </location>
</feature>
<feature type="transmembrane region" description="Helical" evidence="1">
    <location>
        <begin position="162"/>
        <end position="180"/>
    </location>
</feature>
<proteinExistence type="predicted"/>
<feature type="transmembrane region" description="Helical" evidence="1">
    <location>
        <begin position="307"/>
        <end position="332"/>
    </location>
</feature>
<dbReference type="Proteomes" id="UP000766246">
    <property type="component" value="Unassembled WGS sequence"/>
</dbReference>
<feature type="transmembrane region" description="Helical" evidence="1">
    <location>
        <begin position="186"/>
        <end position="203"/>
    </location>
</feature>
<evidence type="ECO:0000259" key="2">
    <source>
        <dbReference type="Pfam" id="PF01757"/>
    </source>
</evidence>
<dbReference type="PANTHER" id="PTHR37312">
    <property type="entry name" value="MEMBRANE-BOUND ACYLTRANSFERASE YKRP-RELATED"/>
    <property type="match status" value="1"/>
</dbReference>
<dbReference type="PANTHER" id="PTHR37312:SF1">
    <property type="entry name" value="MEMBRANE-BOUND ACYLTRANSFERASE YKRP-RELATED"/>
    <property type="match status" value="1"/>
</dbReference>
<dbReference type="EMBL" id="SVER01000031">
    <property type="protein sequence ID" value="MBE5920375.1"/>
    <property type="molecule type" value="Genomic_DNA"/>
</dbReference>
<name>A0A927U997_9FIRM</name>
<feature type="transmembrane region" description="Helical" evidence="1">
    <location>
        <begin position="12"/>
        <end position="31"/>
    </location>
</feature>
<protein>
    <submittedName>
        <fullName evidence="3">Acyltransferase</fullName>
    </submittedName>
</protein>
<evidence type="ECO:0000313" key="4">
    <source>
        <dbReference type="Proteomes" id="UP000766246"/>
    </source>
</evidence>
<reference evidence="3" key="1">
    <citation type="submission" date="2019-04" db="EMBL/GenBank/DDBJ databases">
        <title>Evolution of Biomass-Degrading Anaerobic Consortia Revealed by Metagenomics.</title>
        <authorList>
            <person name="Peng X."/>
        </authorList>
    </citation>
    <scope>NUCLEOTIDE SEQUENCE</scope>
    <source>
        <strain evidence="3">SIG311</strain>
    </source>
</reference>
<feature type="transmembrane region" description="Helical" evidence="1">
    <location>
        <begin position="74"/>
        <end position="99"/>
    </location>
</feature>
<feature type="transmembrane region" description="Helical" evidence="1">
    <location>
        <begin position="240"/>
        <end position="261"/>
    </location>
</feature>
<feature type="transmembrane region" description="Helical" evidence="1">
    <location>
        <begin position="137"/>
        <end position="155"/>
    </location>
</feature>
<feature type="transmembrane region" description="Helical" evidence="1">
    <location>
        <begin position="43"/>
        <end position="62"/>
    </location>
</feature>
<organism evidence="3 4">
    <name type="scientific">Pseudobutyrivibrio ruminis</name>
    <dbReference type="NCBI Taxonomy" id="46206"/>
    <lineage>
        <taxon>Bacteria</taxon>
        <taxon>Bacillati</taxon>
        <taxon>Bacillota</taxon>
        <taxon>Clostridia</taxon>
        <taxon>Lachnospirales</taxon>
        <taxon>Lachnospiraceae</taxon>
        <taxon>Pseudobutyrivibrio</taxon>
    </lineage>
</organism>
<keyword evidence="1" id="KW-0812">Transmembrane</keyword>